<organism evidence="3 4">
    <name type="scientific">Saccharothrix mutabilis subsp. mutabilis</name>
    <dbReference type="NCBI Taxonomy" id="66855"/>
    <lineage>
        <taxon>Bacteria</taxon>
        <taxon>Bacillati</taxon>
        <taxon>Actinomycetota</taxon>
        <taxon>Actinomycetes</taxon>
        <taxon>Pseudonocardiales</taxon>
        <taxon>Pseudonocardiaceae</taxon>
        <taxon>Saccharothrix</taxon>
    </lineage>
</organism>
<dbReference type="RefSeq" id="WP_343935265.1">
    <property type="nucleotide sequence ID" value="NZ_BAAABU010000008.1"/>
</dbReference>
<gene>
    <name evidence="3" type="primary">menE</name>
    <name evidence="3" type="ORF">GCM10010492_38950</name>
</gene>
<proteinExistence type="predicted"/>
<dbReference type="InterPro" id="IPR045851">
    <property type="entry name" value="AMP-bd_C_sf"/>
</dbReference>
<sequence length="341" mass="34811">MAAGLPGGRELGALVGWEREAVLAVSTSGSTGSPKVVLLSAAALIASAEATHARLGGAGTWLLALPTTHIAGVQVLVRSVVAGTEPGVMDLAAGFRASGFATAARTVLATPGPHYTALVPTQLARLVATEGPGLAAIRAFDAVLIGGAATPPSLLHRAREAGVNVVTTYGMSETAGGCVYDGHPLDGVKIRLDTRGRVEIAGPTLALGYQGGEPFGEWFRTGDLGRITTGGTLEITGRADDVIISGGENVSPQEVERVLAAQPGVHEVCVVGVPDDEWGQAVVAAVVPVDPDDRPDPDVLRQAVHDAVGRFAMPKRVVFLGQLPTRGPGKVDRAAVARSFG</sequence>
<keyword evidence="3" id="KW-0436">Ligase</keyword>
<dbReference type="NCBIfam" id="NF005877">
    <property type="entry name" value="PRK07824.1"/>
    <property type="match status" value="1"/>
</dbReference>
<evidence type="ECO:0000313" key="4">
    <source>
        <dbReference type="Proteomes" id="UP001500416"/>
    </source>
</evidence>
<protein>
    <submittedName>
        <fullName evidence="3">O-succinylbenzoate--CoA ligase</fullName>
    </submittedName>
</protein>
<dbReference type="PANTHER" id="PTHR43201:SF32">
    <property type="entry name" value="2-SUCCINYLBENZOATE--COA LIGASE, CHLOROPLASTIC_PEROXISOMAL"/>
    <property type="match status" value="1"/>
</dbReference>
<dbReference type="EMBL" id="BAAABU010000008">
    <property type="protein sequence ID" value="GAA0236183.1"/>
    <property type="molecule type" value="Genomic_DNA"/>
</dbReference>
<dbReference type="Pfam" id="PF13193">
    <property type="entry name" value="AMP-binding_C"/>
    <property type="match status" value="1"/>
</dbReference>
<feature type="domain" description="AMP-dependent synthetase/ligase" evidence="1">
    <location>
        <begin position="27"/>
        <end position="184"/>
    </location>
</feature>
<dbReference type="InterPro" id="IPR000873">
    <property type="entry name" value="AMP-dep_synth/lig_dom"/>
</dbReference>
<name>A0ABN0U2A6_9PSEU</name>
<reference evidence="3 4" key="1">
    <citation type="journal article" date="2019" name="Int. J. Syst. Evol. Microbiol.">
        <title>The Global Catalogue of Microorganisms (GCM) 10K type strain sequencing project: providing services to taxonomists for standard genome sequencing and annotation.</title>
        <authorList>
            <consortium name="The Broad Institute Genomics Platform"/>
            <consortium name="The Broad Institute Genome Sequencing Center for Infectious Disease"/>
            <person name="Wu L."/>
            <person name="Ma J."/>
        </authorList>
    </citation>
    <scope>NUCLEOTIDE SEQUENCE [LARGE SCALE GENOMIC DNA]</scope>
    <source>
        <strain evidence="3 4">JCM 3380</strain>
    </source>
</reference>
<evidence type="ECO:0000259" key="2">
    <source>
        <dbReference type="Pfam" id="PF13193"/>
    </source>
</evidence>
<dbReference type="PANTHER" id="PTHR43201">
    <property type="entry name" value="ACYL-COA SYNTHETASE"/>
    <property type="match status" value="1"/>
</dbReference>
<dbReference type="InterPro" id="IPR042099">
    <property type="entry name" value="ANL_N_sf"/>
</dbReference>
<accession>A0ABN0U2A6</accession>
<dbReference type="Pfam" id="PF00501">
    <property type="entry name" value="AMP-binding"/>
    <property type="match status" value="1"/>
</dbReference>
<dbReference type="SUPFAM" id="SSF56801">
    <property type="entry name" value="Acetyl-CoA synthetase-like"/>
    <property type="match status" value="1"/>
</dbReference>
<dbReference type="InterPro" id="IPR025110">
    <property type="entry name" value="AMP-bd_C"/>
</dbReference>
<dbReference type="Gene3D" id="3.40.50.12780">
    <property type="entry name" value="N-terminal domain of ligase-like"/>
    <property type="match status" value="1"/>
</dbReference>
<keyword evidence="4" id="KW-1185">Reference proteome</keyword>
<dbReference type="GO" id="GO:0016874">
    <property type="term" value="F:ligase activity"/>
    <property type="evidence" value="ECO:0007669"/>
    <property type="project" value="UniProtKB-KW"/>
</dbReference>
<dbReference type="Proteomes" id="UP001500416">
    <property type="component" value="Unassembled WGS sequence"/>
</dbReference>
<comment type="caution">
    <text evidence="3">The sequence shown here is derived from an EMBL/GenBank/DDBJ whole genome shotgun (WGS) entry which is preliminary data.</text>
</comment>
<feature type="domain" description="AMP-binding enzyme C-terminal" evidence="2">
    <location>
        <begin position="254"/>
        <end position="330"/>
    </location>
</feature>
<evidence type="ECO:0000259" key="1">
    <source>
        <dbReference type="Pfam" id="PF00501"/>
    </source>
</evidence>
<evidence type="ECO:0000313" key="3">
    <source>
        <dbReference type="EMBL" id="GAA0236183.1"/>
    </source>
</evidence>
<dbReference type="Gene3D" id="3.30.300.30">
    <property type="match status" value="1"/>
</dbReference>